<keyword evidence="4" id="KW-0547">Nucleotide-binding</keyword>
<evidence type="ECO:0000313" key="8">
    <source>
        <dbReference type="Proteomes" id="UP000011087"/>
    </source>
</evidence>
<dbReference type="PaxDb" id="55529-EKX49199"/>
<dbReference type="GO" id="GO:0070736">
    <property type="term" value="F:protein-glycine ligase activity, initiating"/>
    <property type="evidence" value="ECO:0007669"/>
    <property type="project" value="TreeGrafter"/>
</dbReference>
<dbReference type="PANTHER" id="PTHR45870:SF2">
    <property type="entry name" value="TUBULIN MONOGLYCYLASE TTLL3"/>
    <property type="match status" value="1"/>
</dbReference>
<keyword evidence="3" id="KW-0436">Ligase</keyword>
<organism evidence="6">
    <name type="scientific">Guillardia theta (strain CCMP2712)</name>
    <name type="common">Cryptophyte</name>
    <dbReference type="NCBI Taxonomy" id="905079"/>
    <lineage>
        <taxon>Eukaryota</taxon>
        <taxon>Cryptophyceae</taxon>
        <taxon>Pyrenomonadales</taxon>
        <taxon>Geminigeraceae</taxon>
        <taxon>Guillardia</taxon>
    </lineage>
</organism>
<dbReference type="EMBL" id="JH992983">
    <property type="protein sequence ID" value="EKX49199.1"/>
    <property type="molecule type" value="Genomic_DNA"/>
</dbReference>
<name>L1JLX1_GUITC</name>
<dbReference type="PROSITE" id="PS51221">
    <property type="entry name" value="TTL"/>
    <property type="match status" value="1"/>
</dbReference>
<evidence type="ECO:0000256" key="1">
    <source>
        <dbReference type="ARBA" id="ARBA00004496"/>
    </source>
</evidence>
<dbReference type="eggNOG" id="KOG2157">
    <property type="taxonomic scope" value="Eukaryota"/>
</dbReference>
<accession>L1JLX1</accession>
<gene>
    <name evidence="6" type="ORF">GUITHDRAFT_68303</name>
</gene>
<evidence type="ECO:0000256" key="3">
    <source>
        <dbReference type="ARBA" id="ARBA00022598"/>
    </source>
</evidence>
<dbReference type="GeneID" id="17305870"/>
<dbReference type="AlphaFoldDB" id="L1JLX1"/>
<dbReference type="Gene3D" id="3.30.470.20">
    <property type="entry name" value="ATP-grasp fold, B domain"/>
    <property type="match status" value="1"/>
</dbReference>
<comment type="subcellular location">
    <subcellularLocation>
        <location evidence="1">Cytoplasm</location>
    </subcellularLocation>
</comment>
<dbReference type="PANTHER" id="PTHR45870">
    <property type="entry name" value="TUBULIN MONOGLYCYLASE TTLL3"/>
    <property type="match status" value="1"/>
</dbReference>
<reference evidence="8" key="2">
    <citation type="submission" date="2012-11" db="EMBL/GenBank/DDBJ databases">
        <authorList>
            <person name="Kuo A."/>
            <person name="Curtis B.A."/>
            <person name="Tanifuji G."/>
            <person name="Burki F."/>
            <person name="Gruber A."/>
            <person name="Irimia M."/>
            <person name="Maruyama S."/>
            <person name="Arias M.C."/>
            <person name="Ball S.G."/>
            <person name="Gile G.H."/>
            <person name="Hirakawa Y."/>
            <person name="Hopkins J.F."/>
            <person name="Rensing S.A."/>
            <person name="Schmutz J."/>
            <person name="Symeonidi A."/>
            <person name="Elias M."/>
            <person name="Eveleigh R.J."/>
            <person name="Herman E.K."/>
            <person name="Klute M.J."/>
            <person name="Nakayama T."/>
            <person name="Obornik M."/>
            <person name="Reyes-Prieto A."/>
            <person name="Armbrust E.V."/>
            <person name="Aves S.J."/>
            <person name="Beiko R.G."/>
            <person name="Coutinho P."/>
            <person name="Dacks J.B."/>
            <person name="Durnford D.G."/>
            <person name="Fast N.M."/>
            <person name="Green B.R."/>
            <person name="Grisdale C."/>
            <person name="Hempe F."/>
            <person name="Henrissat B."/>
            <person name="Hoppner M.P."/>
            <person name="Ishida K.-I."/>
            <person name="Kim E."/>
            <person name="Koreny L."/>
            <person name="Kroth P.G."/>
            <person name="Liu Y."/>
            <person name="Malik S.-B."/>
            <person name="Maier U.G."/>
            <person name="McRose D."/>
            <person name="Mock T."/>
            <person name="Neilson J.A."/>
            <person name="Onodera N.T."/>
            <person name="Poole A.M."/>
            <person name="Pritham E.J."/>
            <person name="Richards T.A."/>
            <person name="Rocap G."/>
            <person name="Roy S.W."/>
            <person name="Sarai C."/>
            <person name="Schaack S."/>
            <person name="Shirato S."/>
            <person name="Slamovits C.H."/>
            <person name="Spencer D.F."/>
            <person name="Suzuki S."/>
            <person name="Worden A.Z."/>
            <person name="Zauner S."/>
            <person name="Barry K."/>
            <person name="Bell C."/>
            <person name="Bharti A.K."/>
            <person name="Crow J.A."/>
            <person name="Grimwood J."/>
            <person name="Kramer R."/>
            <person name="Lindquist E."/>
            <person name="Lucas S."/>
            <person name="Salamov A."/>
            <person name="McFadden G.I."/>
            <person name="Lane C.E."/>
            <person name="Keeling P.J."/>
            <person name="Gray M.W."/>
            <person name="Grigoriev I.V."/>
            <person name="Archibald J.M."/>
        </authorList>
    </citation>
    <scope>NUCLEOTIDE SEQUENCE</scope>
    <source>
        <strain evidence="8">CCMP2712</strain>
    </source>
</reference>
<reference evidence="7" key="3">
    <citation type="submission" date="2016-03" db="UniProtKB">
        <authorList>
            <consortium name="EnsemblProtists"/>
        </authorList>
    </citation>
    <scope>IDENTIFICATION</scope>
</reference>
<dbReference type="InterPro" id="IPR004344">
    <property type="entry name" value="TTL/TTLL_fam"/>
</dbReference>
<dbReference type="KEGG" id="gtt:GUITHDRAFT_68303"/>
<dbReference type="OMA" id="QPGMKAA"/>
<keyword evidence="2" id="KW-0963">Cytoplasm</keyword>
<dbReference type="Pfam" id="PF03133">
    <property type="entry name" value="TTL"/>
    <property type="match status" value="1"/>
</dbReference>
<dbReference type="SUPFAM" id="SSF56059">
    <property type="entry name" value="Glutathione synthetase ATP-binding domain-like"/>
    <property type="match status" value="1"/>
</dbReference>
<dbReference type="STRING" id="905079.L1JLX1"/>
<dbReference type="GO" id="GO:0005524">
    <property type="term" value="F:ATP binding"/>
    <property type="evidence" value="ECO:0007669"/>
    <property type="project" value="UniProtKB-KW"/>
</dbReference>
<evidence type="ECO:0000256" key="5">
    <source>
        <dbReference type="ARBA" id="ARBA00022840"/>
    </source>
</evidence>
<sequence length="228" mass="27165">MNVQSSLNGLDNVWIVKPAGKSRGRDIICANRINRILEYIGFGISGKEMHWVVQKYLERPFLINRRKFDIRQWVMVTDWNPLTVWFYDECYLRFSMSDFSMKDLEDNYTHLCNNSIQKEGENFEQVKNSSMWDLDSFKSFLLSHNQQEAWEEKILPQMKRISKWALMCAQDMLENRKFSCEVYGYDFILDEQLNVWLLEVNASPDMSASTHVTERLTERVMEDMIRVI</sequence>
<evidence type="ECO:0000256" key="4">
    <source>
        <dbReference type="ARBA" id="ARBA00022741"/>
    </source>
</evidence>
<dbReference type="InterPro" id="IPR051437">
    <property type="entry name" value="TTLL_monoglycylase"/>
</dbReference>
<reference evidence="6 8" key="1">
    <citation type="journal article" date="2012" name="Nature">
        <title>Algal genomes reveal evolutionary mosaicism and the fate of nucleomorphs.</title>
        <authorList>
            <consortium name="DOE Joint Genome Institute"/>
            <person name="Curtis B.A."/>
            <person name="Tanifuji G."/>
            <person name="Burki F."/>
            <person name="Gruber A."/>
            <person name="Irimia M."/>
            <person name="Maruyama S."/>
            <person name="Arias M.C."/>
            <person name="Ball S.G."/>
            <person name="Gile G.H."/>
            <person name="Hirakawa Y."/>
            <person name="Hopkins J.F."/>
            <person name="Kuo A."/>
            <person name="Rensing S.A."/>
            <person name="Schmutz J."/>
            <person name="Symeonidi A."/>
            <person name="Elias M."/>
            <person name="Eveleigh R.J."/>
            <person name="Herman E.K."/>
            <person name="Klute M.J."/>
            <person name="Nakayama T."/>
            <person name="Obornik M."/>
            <person name="Reyes-Prieto A."/>
            <person name="Armbrust E.V."/>
            <person name="Aves S.J."/>
            <person name="Beiko R.G."/>
            <person name="Coutinho P."/>
            <person name="Dacks J.B."/>
            <person name="Durnford D.G."/>
            <person name="Fast N.M."/>
            <person name="Green B.R."/>
            <person name="Grisdale C.J."/>
            <person name="Hempel F."/>
            <person name="Henrissat B."/>
            <person name="Hoppner M.P."/>
            <person name="Ishida K."/>
            <person name="Kim E."/>
            <person name="Koreny L."/>
            <person name="Kroth P.G."/>
            <person name="Liu Y."/>
            <person name="Malik S.B."/>
            <person name="Maier U.G."/>
            <person name="McRose D."/>
            <person name="Mock T."/>
            <person name="Neilson J.A."/>
            <person name="Onodera N.T."/>
            <person name="Poole A.M."/>
            <person name="Pritham E.J."/>
            <person name="Richards T.A."/>
            <person name="Rocap G."/>
            <person name="Roy S.W."/>
            <person name="Sarai C."/>
            <person name="Schaack S."/>
            <person name="Shirato S."/>
            <person name="Slamovits C.H."/>
            <person name="Spencer D.F."/>
            <person name="Suzuki S."/>
            <person name="Worden A.Z."/>
            <person name="Zauner S."/>
            <person name="Barry K."/>
            <person name="Bell C."/>
            <person name="Bharti A.K."/>
            <person name="Crow J.A."/>
            <person name="Grimwood J."/>
            <person name="Kramer R."/>
            <person name="Lindquist E."/>
            <person name="Lucas S."/>
            <person name="Salamov A."/>
            <person name="McFadden G.I."/>
            <person name="Lane C.E."/>
            <person name="Keeling P.J."/>
            <person name="Gray M.W."/>
            <person name="Grigoriev I.V."/>
            <person name="Archibald J.M."/>
        </authorList>
    </citation>
    <scope>NUCLEOTIDE SEQUENCE</scope>
    <source>
        <strain evidence="6 8">CCMP2712</strain>
    </source>
</reference>
<dbReference type="OrthoDB" id="202825at2759"/>
<keyword evidence="5" id="KW-0067">ATP-binding</keyword>
<keyword evidence="8" id="KW-1185">Reference proteome</keyword>
<dbReference type="EnsemblProtists" id="EKX49199">
    <property type="protein sequence ID" value="EKX49199"/>
    <property type="gene ID" value="GUITHDRAFT_68303"/>
</dbReference>
<feature type="non-terminal residue" evidence="6">
    <location>
        <position position="1"/>
    </location>
</feature>
<evidence type="ECO:0000256" key="2">
    <source>
        <dbReference type="ARBA" id="ARBA00022490"/>
    </source>
</evidence>
<evidence type="ECO:0000313" key="6">
    <source>
        <dbReference type="EMBL" id="EKX49199.1"/>
    </source>
</evidence>
<dbReference type="GO" id="GO:0005737">
    <property type="term" value="C:cytoplasm"/>
    <property type="evidence" value="ECO:0007669"/>
    <property type="project" value="UniProtKB-SubCell"/>
</dbReference>
<evidence type="ECO:0000313" key="7">
    <source>
        <dbReference type="EnsemblProtists" id="EKX49199"/>
    </source>
</evidence>
<dbReference type="Proteomes" id="UP000011087">
    <property type="component" value="Unassembled WGS sequence"/>
</dbReference>
<dbReference type="RefSeq" id="XP_005836179.1">
    <property type="nucleotide sequence ID" value="XM_005836122.1"/>
</dbReference>
<protein>
    <submittedName>
        <fullName evidence="6 7">Uncharacterized protein</fullName>
    </submittedName>
</protein>
<dbReference type="HOGENOM" id="CLU_010131_2_1_1"/>
<dbReference type="GO" id="GO:0015630">
    <property type="term" value="C:microtubule cytoskeleton"/>
    <property type="evidence" value="ECO:0007669"/>
    <property type="project" value="TreeGrafter"/>
</dbReference>
<proteinExistence type="predicted"/>